<accession>B2IJM0</accession>
<dbReference type="AlphaFoldDB" id="B2IJM0"/>
<dbReference type="KEGG" id="bid:Bind_1251"/>
<dbReference type="EMBL" id="CP001016">
    <property type="protein sequence ID" value="ACB94892.1"/>
    <property type="molecule type" value="Genomic_DNA"/>
</dbReference>
<reference evidence="1 2" key="2">
    <citation type="journal article" date="2010" name="J. Bacteriol.">
        <title>Complete genome sequence of Beijerinckia indica subsp. indica.</title>
        <authorList>
            <person name="Tamas I."/>
            <person name="Dedysh S.N."/>
            <person name="Liesack W."/>
            <person name="Stott M.B."/>
            <person name="Alam M."/>
            <person name="Murrell J.C."/>
            <person name="Dunfield P.F."/>
        </authorList>
    </citation>
    <scope>NUCLEOTIDE SEQUENCE [LARGE SCALE GENOMIC DNA]</scope>
    <source>
        <strain evidence="2">ATCC 9039 / DSM 1715 / NCIMB 8712</strain>
    </source>
</reference>
<organism evidence="1 2">
    <name type="scientific">Beijerinckia indica subsp. indica (strain ATCC 9039 / DSM 1715 / NCIMB 8712)</name>
    <dbReference type="NCBI Taxonomy" id="395963"/>
    <lineage>
        <taxon>Bacteria</taxon>
        <taxon>Pseudomonadati</taxon>
        <taxon>Pseudomonadota</taxon>
        <taxon>Alphaproteobacteria</taxon>
        <taxon>Hyphomicrobiales</taxon>
        <taxon>Beijerinckiaceae</taxon>
        <taxon>Beijerinckia</taxon>
    </lineage>
</organism>
<protein>
    <submittedName>
        <fullName evidence="1">Uncharacterized protein</fullName>
    </submittedName>
</protein>
<keyword evidence="2" id="KW-1185">Reference proteome</keyword>
<name>B2IJM0_BEII9</name>
<sequence length="53" mass="6392">MKVHLTQRRKLCSWLKDLIRKNRFKQPFLPFLSFAASFKLRVILIDIGWQSDT</sequence>
<evidence type="ECO:0000313" key="2">
    <source>
        <dbReference type="Proteomes" id="UP000001695"/>
    </source>
</evidence>
<dbReference type="HOGENOM" id="CLU_3058937_0_0_5"/>
<gene>
    <name evidence="1" type="ordered locus">Bind_1251</name>
</gene>
<proteinExistence type="predicted"/>
<reference evidence="2" key="1">
    <citation type="submission" date="2008-03" db="EMBL/GenBank/DDBJ databases">
        <title>Complete sequence of chromosome of Beijerinckia indica subsp. indica ATCC 9039.</title>
        <authorList>
            <consortium name="US DOE Joint Genome Institute"/>
            <person name="Copeland A."/>
            <person name="Lucas S."/>
            <person name="Lapidus A."/>
            <person name="Glavina del Rio T."/>
            <person name="Dalin E."/>
            <person name="Tice H."/>
            <person name="Bruce D."/>
            <person name="Goodwin L."/>
            <person name="Pitluck S."/>
            <person name="LaButti K."/>
            <person name="Schmutz J."/>
            <person name="Larimer F."/>
            <person name="Land M."/>
            <person name="Hauser L."/>
            <person name="Kyrpides N."/>
            <person name="Mikhailova N."/>
            <person name="Dunfield P.F."/>
            <person name="Dedysh S.N."/>
            <person name="Liesack W."/>
            <person name="Saw J.H."/>
            <person name="Alam M."/>
            <person name="Chen Y."/>
            <person name="Murrell J.C."/>
            <person name="Richardson P."/>
        </authorList>
    </citation>
    <scope>NUCLEOTIDE SEQUENCE [LARGE SCALE GENOMIC DNA]</scope>
    <source>
        <strain evidence="2">ATCC 9039 / DSM 1715 / NCIMB 8712</strain>
    </source>
</reference>
<dbReference type="Proteomes" id="UP000001695">
    <property type="component" value="Chromosome"/>
</dbReference>
<evidence type="ECO:0000313" key="1">
    <source>
        <dbReference type="EMBL" id="ACB94892.1"/>
    </source>
</evidence>